<proteinExistence type="predicted"/>
<name>A0A0S2IUI5_LEPBO</name>
<evidence type="ECO:0000313" key="2">
    <source>
        <dbReference type="Proteomes" id="UP000058857"/>
    </source>
</evidence>
<reference evidence="1 2" key="1">
    <citation type="journal article" date="2015" name="PLoS Negl. Trop. Dis.">
        <title>Distribution of Plasmids in Distinct Leptospira Pathogenic Species.</title>
        <authorList>
            <person name="Wang Y."/>
            <person name="Zhuang X."/>
            <person name="Zhong Y."/>
            <person name="Zhang C."/>
            <person name="Zhang Y."/>
            <person name="Zeng L."/>
            <person name="Zhu Y."/>
            <person name="He P."/>
            <person name="Dong K."/>
            <person name="Pal U."/>
            <person name="Guo X."/>
            <person name="Qin J."/>
        </authorList>
    </citation>
    <scope>NUCLEOTIDE SEQUENCE [LARGE SCALE GENOMIC DNA]</scope>
    <source>
        <strain evidence="1 2">56604</strain>
    </source>
</reference>
<protein>
    <submittedName>
        <fullName evidence="1">Uncharacterized protein</fullName>
    </submittedName>
</protein>
<gene>
    <name evidence="1" type="ORF">LBBP_02775</name>
</gene>
<dbReference type="PATRIC" id="fig|280505.15.peg.2705"/>
<dbReference type="AlphaFoldDB" id="A0A0S2IUI5"/>
<dbReference type="EMBL" id="CP012029">
    <property type="protein sequence ID" value="ALO26995.1"/>
    <property type="molecule type" value="Genomic_DNA"/>
</dbReference>
<accession>A0A0S2IUI5</accession>
<sequence length="46" mass="5521">MKNDSFYEDEKRIELLRRKEATLFGTEYGERLRCWFLMRNGGCNSG</sequence>
<dbReference type="Proteomes" id="UP000058857">
    <property type="component" value="Chromosome 1"/>
</dbReference>
<evidence type="ECO:0000313" key="1">
    <source>
        <dbReference type="EMBL" id="ALO26995.1"/>
    </source>
</evidence>
<organism evidence="1">
    <name type="scientific">Leptospira borgpetersenii serovar Ballum</name>
    <dbReference type="NCBI Taxonomy" id="280505"/>
    <lineage>
        <taxon>Bacteria</taxon>
        <taxon>Pseudomonadati</taxon>
        <taxon>Spirochaetota</taxon>
        <taxon>Spirochaetia</taxon>
        <taxon>Leptospirales</taxon>
        <taxon>Leptospiraceae</taxon>
        <taxon>Leptospira</taxon>
    </lineage>
</organism>